<proteinExistence type="predicted"/>
<evidence type="ECO:0000313" key="2">
    <source>
        <dbReference type="Proteomes" id="UP001469553"/>
    </source>
</evidence>
<name>A0ABV0XKB7_9TELE</name>
<keyword evidence="2" id="KW-1185">Reference proteome</keyword>
<protein>
    <submittedName>
        <fullName evidence="1">Uncharacterized protein</fullName>
    </submittedName>
</protein>
<sequence>MRGSRWAYLQLMIPSSCSHIPVSNVRQGVFRLPFRSPELHFYATFASSFEAPSEFHVALQGSSEGSIIPRATLKGSFVGSSSSSFALWGLFHEFQHSQHCSPGFLCDLWTSLQNSVVSSSVLSTTLKSSSVGYPYLHVGPLAPQHL</sequence>
<evidence type="ECO:0000313" key="1">
    <source>
        <dbReference type="EMBL" id="MEQ2281892.1"/>
    </source>
</evidence>
<organism evidence="1 2">
    <name type="scientific">Ameca splendens</name>
    <dbReference type="NCBI Taxonomy" id="208324"/>
    <lineage>
        <taxon>Eukaryota</taxon>
        <taxon>Metazoa</taxon>
        <taxon>Chordata</taxon>
        <taxon>Craniata</taxon>
        <taxon>Vertebrata</taxon>
        <taxon>Euteleostomi</taxon>
        <taxon>Actinopterygii</taxon>
        <taxon>Neopterygii</taxon>
        <taxon>Teleostei</taxon>
        <taxon>Neoteleostei</taxon>
        <taxon>Acanthomorphata</taxon>
        <taxon>Ovalentaria</taxon>
        <taxon>Atherinomorphae</taxon>
        <taxon>Cyprinodontiformes</taxon>
        <taxon>Goodeidae</taxon>
        <taxon>Ameca</taxon>
    </lineage>
</organism>
<dbReference type="EMBL" id="JAHRIP010005060">
    <property type="protein sequence ID" value="MEQ2281892.1"/>
    <property type="molecule type" value="Genomic_DNA"/>
</dbReference>
<dbReference type="Proteomes" id="UP001469553">
    <property type="component" value="Unassembled WGS sequence"/>
</dbReference>
<reference evidence="1 2" key="1">
    <citation type="submission" date="2021-06" db="EMBL/GenBank/DDBJ databases">
        <authorList>
            <person name="Palmer J.M."/>
        </authorList>
    </citation>
    <scope>NUCLEOTIDE SEQUENCE [LARGE SCALE GENOMIC DNA]</scope>
    <source>
        <strain evidence="1 2">AS_MEX2019</strain>
        <tissue evidence="1">Muscle</tissue>
    </source>
</reference>
<comment type="caution">
    <text evidence="1">The sequence shown here is derived from an EMBL/GenBank/DDBJ whole genome shotgun (WGS) entry which is preliminary data.</text>
</comment>
<accession>A0ABV0XKB7</accession>
<gene>
    <name evidence="1" type="ORF">AMECASPLE_034921</name>
</gene>